<dbReference type="Gene3D" id="3.30.565.10">
    <property type="entry name" value="Histidine kinase-like ATPase, C-terminal domain"/>
    <property type="match status" value="1"/>
</dbReference>
<evidence type="ECO:0000256" key="5">
    <source>
        <dbReference type="ARBA" id="ARBA00022741"/>
    </source>
</evidence>
<organism evidence="11 12">
    <name type="scientific">Streptomyces dubilierae</name>
    <dbReference type="NCBI Taxonomy" id="3075533"/>
    <lineage>
        <taxon>Bacteria</taxon>
        <taxon>Bacillati</taxon>
        <taxon>Actinomycetota</taxon>
        <taxon>Actinomycetes</taxon>
        <taxon>Kitasatosporales</taxon>
        <taxon>Streptomycetaceae</taxon>
        <taxon>Streptomyces</taxon>
    </lineage>
</organism>
<keyword evidence="3" id="KW-0597">Phosphoprotein</keyword>
<evidence type="ECO:0000256" key="3">
    <source>
        <dbReference type="ARBA" id="ARBA00022553"/>
    </source>
</evidence>
<dbReference type="InterPro" id="IPR011712">
    <property type="entry name" value="Sig_transdc_His_kin_sub3_dim/P"/>
</dbReference>
<evidence type="ECO:0000256" key="2">
    <source>
        <dbReference type="ARBA" id="ARBA00012438"/>
    </source>
</evidence>
<dbReference type="InterPro" id="IPR003594">
    <property type="entry name" value="HATPase_dom"/>
</dbReference>
<evidence type="ECO:0000256" key="8">
    <source>
        <dbReference type="ARBA" id="ARBA00023012"/>
    </source>
</evidence>
<dbReference type="PANTHER" id="PTHR24421">
    <property type="entry name" value="NITRATE/NITRITE SENSOR PROTEIN NARX-RELATED"/>
    <property type="match status" value="1"/>
</dbReference>
<feature type="transmembrane region" description="Helical" evidence="9">
    <location>
        <begin position="64"/>
        <end position="82"/>
    </location>
</feature>
<dbReference type="InterPro" id="IPR025828">
    <property type="entry name" value="Put_sensor_dom"/>
</dbReference>
<dbReference type="SMART" id="SM00387">
    <property type="entry name" value="HATPase_c"/>
    <property type="match status" value="1"/>
</dbReference>
<sequence>MPHLRKLSRSLRRAAKLMPDSPRQTANVLFGSPGEAAYVLLAPALGLLCGLVLLALLATAIVTAIVQIGLVLLIGTLAAARATGALHRTLLRGLLGEDIPAPPERQRPRGLRSALTDGDGWRAAAFTLAYTPVGLVLFAVWVMGRYLGLAALSYPLWWRAIEEDGQYGIGFGFGIEPHTWPQALVTAVVGTGVLAFTTWSTRGLLDRVVRPMAHALVGPGRLETRVQELQETRALAVEYSATTLRRIERDLHDGAQARLVAVAMALAGAKDQLAHVPGDAPELARGRELVESALDGSRTAIKELRELVRGIHPPALDDGLDVALETLVSGYDTPQVTLDVDLPERPPEAIETIAYFCAAELIANAAKHARATRADVAAHTKGGMLHLTVADDGHGGARPRAGGGTGLAGLAERVSTVDGRLLIDSPDGGPTTVTVELPLTSRT</sequence>
<gene>
    <name evidence="11" type="ORF">RM641_25580</name>
</gene>
<dbReference type="Pfam" id="PF07730">
    <property type="entry name" value="HisKA_3"/>
    <property type="match status" value="1"/>
</dbReference>
<feature type="transmembrane region" description="Helical" evidence="9">
    <location>
        <begin position="123"/>
        <end position="144"/>
    </location>
</feature>
<dbReference type="RefSeq" id="WP_311685677.1">
    <property type="nucleotide sequence ID" value="NZ_JAVREU010000013.1"/>
</dbReference>
<dbReference type="Pfam" id="PF02518">
    <property type="entry name" value="HATPase_c"/>
    <property type="match status" value="1"/>
</dbReference>
<dbReference type="Gene3D" id="1.20.5.1930">
    <property type="match status" value="1"/>
</dbReference>
<keyword evidence="8" id="KW-0902">Two-component regulatory system</keyword>
<keyword evidence="6" id="KW-0418">Kinase</keyword>
<dbReference type="InterPro" id="IPR036890">
    <property type="entry name" value="HATPase_C_sf"/>
</dbReference>
<dbReference type="InterPro" id="IPR050482">
    <property type="entry name" value="Sensor_HK_TwoCompSys"/>
</dbReference>
<keyword evidence="7" id="KW-0067">ATP-binding</keyword>
<keyword evidence="12" id="KW-1185">Reference proteome</keyword>
<name>A0ABU2PF67_9ACTN</name>
<evidence type="ECO:0000259" key="10">
    <source>
        <dbReference type="SMART" id="SM00387"/>
    </source>
</evidence>
<evidence type="ECO:0000256" key="7">
    <source>
        <dbReference type="ARBA" id="ARBA00022840"/>
    </source>
</evidence>
<evidence type="ECO:0000256" key="4">
    <source>
        <dbReference type="ARBA" id="ARBA00022679"/>
    </source>
</evidence>
<dbReference type="Proteomes" id="UP001183586">
    <property type="component" value="Unassembled WGS sequence"/>
</dbReference>
<keyword evidence="9" id="KW-0472">Membrane</keyword>
<keyword evidence="9" id="KW-1133">Transmembrane helix</keyword>
<reference evidence="12" key="1">
    <citation type="submission" date="2023-07" db="EMBL/GenBank/DDBJ databases">
        <title>30 novel species of actinomycetes from the DSMZ collection.</title>
        <authorList>
            <person name="Nouioui I."/>
        </authorList>
    </citation>
    <scope>NUCLEOTIDE SEQUENCE [LARGE SCALE GENOMIC DNA]</scope>
    <source>
        <strain evidence="12">DSM 41921</strain>
    </source>
</reference>
<dbReference type="Pfam" id="PF13796">
    <property type="entry name" value="Sensor"/>
    <property type="match status" value="1"/>
</dbReference>
<protein>
    <recommendedName>
        <fullName evidence="2">histidine kinase</fullName>
        <ecNumber evidence="2">2.7.13.3</ecNumber>
    </recommendedName>
</protein>
<evidence type="ECO:0000313" key="12">
    <source>
        <dbReference type="Proteomes" id="UP001183586"/>
    </source>
</evidence>
<feature type="domain" description="Histidine kinase/HSP90-like ATPase" evidence="10">
    <location>
        <begin position="349"/>
        <end position="441"/>
    </location>
</feature>
<comment type="caution">
    <text evidence="11">The sequence shown here is derived from an EMBL/GenBank/DDBJ whole genome shotgun (WGS) entry which is preliminary data.</text>
</comment>
<keyword evidence="9" id="KW-0812">Transmembrane</keyword>
<accession>A0ABU2PF67</accession>
<keyword evidence="5" id="KW-0547">Nucleotide-binding</keyword>
<dbReference type="CDD" id="cd16917">
    <property type="entry name" value="HATPase_UhpB-NarQ-NarX-like"/>
    <property type="match status" value="1"/>
</dbReference>
<evidence type="ECO:0000256" key="9">
    <source>
        <dbReference type="SAM" id="Phobius"/>
    </source>
</evidence>
<feature type="transmembrane region" description="Helical" evidence="9">
    <location>
        <begin position="37"/>
        <end position="58"/>
    </location>
</feature>
<dbReference type="SUPFAM" id="SSF55874">
    <property type="entry name" value="ATPase domain of HSP90 chaperone/DNA topoisomerase II/histidine kinase"/>
    <property type="match status" value="1"/>
</dbReference>
<comment type="catalytic activity">
    <reaction evidence="1">
        <text>ATP + protein L-histidine = ADP + protein N-phospho-L-histidine.</text>
        <dbReference type="EC" id="2.7.13.3"/>
    </reaction>
</comment>
<keyword evidence="4" id="KW-0808">Transferase</keyword>
<evidence type="ECO:0000256" key="6">
    <source>
        <dbReference type="ARBA" id="ARBA00022777"/>
    </source>
</evidence>
<dbReference type="EC" id="2.7.13.3" evidence="2"/>
<proteinExistence type="predicted"/>
<evidence type="ECO:0000256" key="1">
    <source>
        <dbReference type="ARBA" id="ARBA00000085"/>
    </source>
</evidence>
<dbReference type="EMBL" id="JAVREU010000013">
    <property type="protein sequence ID" value="MDT0390806.1"/>
    <property type="molecule type" value="Genomic_DNA"/>
</dbReference>
<dbReference type="PANTHER" id="PTHR24421:SF10">
    <property type="entry name" value="NITRATE_NITRITE SENSOR PROTEIN NARQ"/>
    <property type="match status" value="1"/>
</dbReference>
<evidence type="ECO:0000313" key="11">
    <source>
        <dbReference type="EMBL" id="MDT0390806.1"/>
    </source>
</evidence>